<reference evidence="3 5" key="3">
    <citation type="submission" date="2018-08" db="EMBL/GenBank/DDBJ databases">
        <title>Draft genome sequence of Dialister pneumosintes KCOM 1685.</title>
        <authorList>
            <person name="Kook J.-K."/>
            <person name="Park S.-N."/>
            <person name="Lim Y.K."/>
        </authorList>
    </citation>
    <scope>NUCLEOTIDE SEQUENCE [LARGE SCALE GENOMIC DNA]</scope>
    <source>
        <strain evidence="3 5">KCOM 1685</strain>
    </source>
</reference>
<keyword evidence="1" id="KW-0812">Transmembrane</keyword>
<protein>
    <submittedName>
        <fullName evidence="2">Energy coupling factor transporter S component ThiW</fullName>
    </submittedName>
</protein>
<evidence type="ECO:0000313" key="3">
    <source>
        <dbReference type="EMBL" id="RID94487.1"/>
    </source>
</evidence>
<evidence type="ECO:0000313" key="2">
    <source>
        <dbReference type="EMBL" id="AOH38559.1"/>
    </source>
</evidence>
<keyword evidence="5" id="KW-1185">Reference proteome</keyword>
<gene>
    <name evidence="3" type="primary">thiW</name>
    <name evidence="2" type="ORF">BCB69_00250</name>
    <name evidence="3" type="ORF">DX915_02930</name>
</gene>
<dbReference type="AlphaFoldDB" id="A0A1B3WC58"/>
<dbReference type="OrthoDB" id="5516776at2"/>
<dbReference type="Pfam" id="PF09512">
    <property type="entry name" value="ThiW"/>
    <property type="match status" value="1"/>
</dbReference>
<dbReference type="NCBIfam" id="TIGR02359">
    <property type="entry name" value="thiW"/>
    <property type="match status" value="1"/>
</dbReference>
<keyword evidence="1" id="KW-1133">Transmembrane helix</keyword>
<dbReference type="InterPro" id="IPR012652">
    <property type="entry name" value="ThiW"/>
</dbReference>
<evidence type="ECO:0000256" key="1">
    <source>
        <dbReference type="SAM" id="Phobius"/>
    </source>
</evidence>
<feature type="transmembrane region" description="Helical" evidence="1">
    <location>
        <begin position="52"/>
        <end position="73"/>
    </location>
</feature>
<dbReference type="KEGG" id="dpn:BCB69_00250"/>
<feature type="transmembrane region" description="Helical" evidence="1">
    <location>
        <begin position="139"/>
        <end position="164"/>
    </location>
</feature>
<organism evidence="2 4">
    <name type="scientific">Dialister pneumosintes</name>
    <dbReference type="NCBI Taxonomy" id="39950"/>
    <lineage>
        <taxon>Bacteria</taxon>
        <taxon>Bacillati</taxon>
        <taxon>Bacillota</taxon>
        <taxon>Negativicutes</taxon>
        <taxon>Veillonellales</taxon>
        <taxon>Veillonellaceae</taxon>
        <taxon>Dialister</taxon>
    </lineage>
</organism>
<name>A0A1B3WC58_9FIRM</name>
<reference evidence="4" key="1">
    <citation type="submission" date="2016-08" db="EMBL/GenBank/DDBJ databases">
        <authorList>
            <person name="Holder M.E."/>
            <person name="Ajami N.J."/>
            <person name="Petrosino J.F."/>
        </authorList>
    </citation>
    <scope>NUCLEOTIDE SEQUENCE [LARGE SCALE GENOMIC DNA]</scope>
    <source>
        <strain evidence="4">F0677</strain>
    </source>
</reference>
<keyword evidence="1" id="KW-0472">Membrane</keyword>
<evidence type="ECO:0000313" key="5">
    <source>
        <dbReference type="Proteomes" id="UP000266262"/>
    </source>
</evidence>
<dbReference type="STRING" id="39950.BCB69_00250"/>
<dbReference type="EMBL" id="QWKU01000001">
    <property type="protein sequence ID" value="RID94487.1"/>
    <property type="molecule type" value="Genomic_DNA"/>
</dbReference>
<feature type="transmembrane region" description="Helical" evidence="1">
    <location>
        <begin position="79"/>
        <end position="101"/>
    </location>
</feature>
<feature type="transmembrane region" description="Helical" evidence="1">
    <location>
        <begin position="113"/>
        <end position="133"/>
    </location>
</feature>
<dbReference type="Proteomes" id="UP000094757">
    <property type="component" value="Chromosome"/>
</dbReference>
<dbReference type="Gene3D" id="1.10.1760.20">
    <property type="match status" value="1"/>
</dbReference>
<feature type="transmembrane region" description="Helical" evidence="1">
    <location>
        <begin position="20"/>
        <end position="40"/>
    </location>
</feature>
<evidence type="ECO:0000313" key="4">
    <source>
        <dbReference type="Proteomes" id="UP000094757"/>
    </source>
</evidence>
<dbReference type="EMBL" id="CP017037">
    <property type="protein sequence ID" value="AOH38559.1"/>
    <property type="molecule type" value="Genomic_DNA"/>
</dbReference>
<sequence length="170" mass="18237">MKKLLKHSDYEMDSNKKLITTALFIAIAVLGSTFSFPILGAKCAPVQHVINVLSAILLGPWYALIQAFLSSLIRNVLGMGTLFAFPGSMFGALLAGLLYKYTRKNIAAYMGEIIGTSILGGITAYPVAVFILASNKAAIFSFVIPFFISTAGGTLLSALIVAAIEKRLWK</sequence>
<dbReference type="PIRSF" id="PIRSF024534">
    <property type="entry name" value="ThiW"/>
    <property type="match status" value="1"/>
</dbReference>
<dbReference type="RefSeq" id="WP_022513756.1">
    <property type="nucleotide sequence ID" value="NZ_CP017037.1"/>
</dbReference>
<accession>A0A1B3WC58</accession>
<dbReference type="Proteomes" id="UP000266262">
    <property type="component" value="Unassembled WGS sequence"/>
</dbReference>
<reference evidence="2" key="2">
    <citation type="submission" date="2016-08" db="EMBL/GenBank/DDBJ databases">
        <authorList>
            <person name="Seilhamer J.J."/>
        </authorList>
    </citation>
    <scope>NUCLEOTIDE SEQUENCE [LARGE SCALE GENOMIC DNA]</scope>
    <source>
        <strain evidence="2">F0677</strain>
    </source>
</reference>
<proteinExistence type="predicted"/>